<dbReference type="InterPro" id="IPR036770">
    <property type="entry name" value="Ankyrin_rpt-contain_sf"/>
</dbReference>
<reference evidence="4" key="3">
    <citation type="submission" date="2025-08" db="UniProtKB">
        <authorList>
            <consortium name="RefSeq"/>
        </authorList>
    </citation>
    <scope>IDENTIFICATION</scope>
    <source>
        <strain evidence="4">17A/GY</strain>
        <tissue evidence="4">Liver</tissue>
    </source>
</reference>
<reference evidence="3" key="2">
    <citation type="journal article" date="2020" name="Biotechnol. Bioeng.">
        <title>Chromosome-scale scaffolds for the Chinese hamster reference genome assembly to facilitate the study of the CHO epigenome.</title>
        <authorList>
            <person name="Hilliard W."/>
            <person name="MacDonald M."/>
            <person name="Lee K.H."/>
        </authorList>
    </citation>
    <scope>NUCLEOTIDE SEQUENCE [LARGE SCALE GENOMIC DNA]</scope>
    <source>
        <strain evidence="3">17A/GY</strain>
    </source>
</reference>
<dbReference type="OrthoDB" id="10254927at2759"/>
<dbReference type="GO" id="GO:0000922">
    <property type="term" value="C:spindle pole"/>
    <property type="evidence" value="ECO:0007669"/>
    <property type="project" value="TreeGrafter"/>
</dbReference>
<dbReference type="Gene3D" id="1.25.40.20">
    <property type="entry name" value="Ankyrin repeat-containing domain"/>
    <property type="match status" value="1"/>
</dbReference>
<sequence length="529" mass="59099">MGDEGAARDTGAGSVRRPSQSSAHRPFRPRSRAYSLGSFKFRTPSVSGATPQRKTGALGSGEEQSCPETPGSTRQVDHTLSNAASSDPESSRFSFSGLSGNKVIPIYSELFAASVGNVDWLRFCLNRENQEITVDDKGFTAIHFAALKRKLSCLRVLVEEYKFPVDLPTNKGLRPLHLVIHKDKSDLLPCIDYLLKKGAAINSQTCHGFTPLHLAARNGLLGCVKVLVQRGANVHAQDAMGHKPIDHCKLWNHRDCARFLKDAMWKKDKKDFAREMEKLKTLKGKLTILEYRYLTECQKEQQILREAHFRTWLQGKLLGRPQSSADPKQQTGIQPCSLALFKTLRPQISKGLLFYPSVEARLQNLPPPVVLPKLVYKQSTISRPKLWNLSTNPNRSPTTKIGYPQGIRLGVHPDPYKEHDFCRFLKVTQNSLGGARLRTADNHLVTPVPQLPFEVMIRVLCPESQPGRMKVPQGLYPVSILNVPQKRHLRDSSSNTLAMNLRETFDEAFLATLKACRTQMAPPSKGVLS</sequence>
<dbReference type="PROSITE" id="PS50297">
    <property type="entry name" value="ANK_REP_REGION"/>
    <property type="match status" value="1"/>
</dbReference>
<dbReference type="PANTHER" id="PTHR24160:SF1">
    <property type="entry name" value="ANKYRIN REPEAT DOMAIN-CONTAINING PROTEIN 53"/>
    <property type="match status" value="1"/>
</dbReference>
<evidence type="ECO:0000313" key="3">
    <source>
        <dbReference type="Proteomes" id="UP001108280"/>
    </source>
</evidence>
<gene>
    <name evidence="4" type="primary">Ankrd53</name>
</gene>
<dbReference type="RefSeq" id="XP_027284371.2">
    <property type="nucleotide sequence ID" value="XM_027428570.2"/>
</dbReference>
<proteinExistence type="predicted"/>
<keyword evidence="1" id="KW-0040">ANK repeat</keyword>
<dbReference type="GO" id="GO:0031116">
    <property type="term" value="P:positive regulation of microtubule polymerization"/>
    <property type="evidence" value="ECO:0007669"/>
    <property type="project" value="TreeGrafter"/>
</dbReference>
<feature type="region of interest" description="Disordered" evidence="2">
    <location>
        <begin position="1"/>
        <end position="76"/>
    </location>
</feature>
<feature type="compositionally biased region" description="Polar residues" evidence="2">
    <location>
        <begin position="44"/>
        <end position="53"/>
    </location>
</feature>
<keyword evidence="3" id="KW-1185">Reference proteome</keyword>
<dbReference type="Pfam" id="PF12796">
    <property type="entry name" value="Ank_2"/>
    <property type="match status" value="1"/>
</dbReference>
<dbReference type="SMART" id="SM00248">
    <property type="entry name" value="ANK"/>
    <property type="match status" value="4"/>
</dbReference>
<evidence type="ECO:0000256" key="2">
    <source>
        <dbReference type="SAM" id="MobiDB-lite"/>
    </source>
</evidence>
<dbReference type="GeneID" id="100757823"/>
<accession>A0A9J7JYD3</accession>
<dbReference type="Proteomes" id="UP001108280">
    <property type="component" value="Chromosome 8"/>
</dbReference>
<reference evidence="3" key="1">
    <citation type="journal article" date="2018" name="Biotechnol. Bioeng.">
        <title>A reference genome of the Chinese hamster based on a hybrid assembly strategy.</title>
        <authorList>
            <person name="Rupp O."/>
            <person name="MacDonald M.L."/>
            <person name="Li S."/>
            <person name="Dhiman H."/>
            <person name="Polson S."/>
            <person name="Griep S."/>
            <person name="Heffner K."/>
            <person name="Hernandez I."/>
            <person name="Brinkrolf K."/>
            <person name="Jadhav V."/>
            <person name="Samoudi M."/>
            <person name="Hao H."/>
            <person name="Kingham B."/>
            <person name="Goesmann A."/>
            <person name="Betenbaugh M.J."/>
            <person name="Lewis N.E."/>
            <person name="Borth N."/>
            <person name="Lee K.H."/>
        </authorList>
    </citation>
    <scope>NUCLEOTIDE SEQUENCE [LARGE SCALE GENOMIC DNA]</scope>
    <source>
        <strain evidence="3">17A/GY</strain>
    </source>
</reference>
<dbReference type="SUPFAM" id="SSF48403">
    <property type="entry name" value="Ankyrin repeat"/>
    <property type="match status" value="1"/>
</dbReference>
<dbReference type="AlphaFoldDB" id="A0A9J7JYD3"/>
<feature type="repeat" description="ANK" evidence="1">
    <location>
        <begin position="171"/>
        <end position="206"/>
    </location>
</feature>
<protein>
    <submittedName>
        <fullName evidence="4">Ankyrin repeat domain-containing protein 53</fullName>
    </submittedName>
</protein>
<dbReference type="GO" id="GO:0007080">
    <property type="term" value="P:mitotic metaphase chromosome alignment"/>
    <property type="evidence" value="ECO:0007669"/>
    <property type="project" value="TreeGrafter"/>
</dbReference>
<dbReference type="InterPro" id="IPR042335">
    <property type="entry name" value="ANKRD53"/>
</dbReference>
<feature type="repeat" description="ANK" evidence="1">
    <location>
        <begin position="207"/>
        <end position="239"/>
    </location>
</feature>
<evidence type="ECO:0000256" key="1">
    <source>
        <dbReference type="PROSITE-ProRule" id="PRU00023"/>
    </source>
</evidence>
<dbReference type="CTD" id="79998"/>
<dbReference type="PROSITE" id="PS50088">
    <property type="entry name" value="ANK_REPEAT"/>
    <property type="match status" value="2"/>
</dbReference>
<organism evidence="3 4">
    <name type="scientific">Cricetulus griseus</name>
    <name type="common">Chinese hamster</name>
    <name type="synonym">Cricetulus barabensis griseus</name>
    <dbReference type="NCBI Taxonomy" id="10029"/>
    <lineage>
        <taxon>Eukaryota</taxon>
        <taxon>Metazoa</taxon>
        <taxon>Chordata</taxon>
        <taxon>Craniata</taxon>
        <taxon>Vertebrata</taxon>
        <taxon>Euteleostomi</taxon>
        <taxon>Mammalia</taxon>
        <taxon>Eutheria</taxon>
        <taxon>Euarchontoglires</taxon>
        <taxon>Glires</taxon>
        <taxon>Rodentia</taxon>
        <taxon>Myomorpha</taxon>
        <taxon>Muroidea</taxon>
        <taxon>Cricetidae</taxon>
        <taxon>Cricetinae</taxon>
        <taxon>Cricetulus</taxon>
    </lineage>
</organism>
<evidence type="ECO:0000313" key="4">
    <source>
        <dbReference type="RefSeq" id="XP_027284371.2"/>
    </source>
</evidence>
<name>A0A9J7JYD3_CRIGR</name>
<dbReference type="GO" id="GO:0060236">
    <property type="term" value="P:regulation of mitotic spindle organization"/>
    <property type="evidence" value="ECO:0007669"/>
    <property type="project" value="TreeGrafter"/>
</dbReference>
<feature type="compositionally biased region" description="Polar residues" evidence="2">
    <location>
        <begin position="62"/>
        <end position="76"/>
    </location>
</feature>
<dbReference type="InterPro" id="IPR002110">
    <property type="entry name" value="Ankyrin_rpt"/>
</dbReference>
<dbReference type="PANTHER" id="PTHR24160">
    <property type="entry name" value="ANKYRIN REPEAT DOMAIN-CONTAINING PROTEIN 53"/>
    <property type="match status" value="1"/>
</dbReference>
<dbReference type="RefSeq" id="XP_027240284.2">
    <property type="nucleotide sequence ID" value="XM_027384483.2"/>
</dbReference>
<dbReference type="GO" id="GO:1902412">
    <property type="term" value="P:regulation of mitotic cytokinesis"/>
    <property type="evidence" value="ECO:0007669"/>
    <property type="project" value="InterPro"/>
</dbReference>
<dbReference type="KEGG" id="cge:100757823"/>